<organism evidence="1 2">
    <name type="scientific">Rhodoglobus vestalii</name>
    <dbReference type="NCBI Taxonomy" id="193384"/>
    <lineage>
        <taxon>Bacteria</taxon>
        <taxon>Bacillati</taxon>
        <taxon>Actinomycetota</taxon>
        <taxon>Actinomycetes</taxon>
        <taxon>Micrococcales</taxon>
        <taxon>Microbacteriaceae</taxon>
        <taxon>Rhodoglobus</taxon>
    </lineage>
</organism>
<dbReference type="EMBL" id="VFRA01000001">
    <property type="protein sequence ID" value="TQO18519.1"/>
    <property type="molecule type" value="Genomic_DNA"/>
</dbReference>
<name>A0A8H2PWP5_9MICO</name>
<protein>
    <submittedName>
        <fullName evidence="1">Uncharacterized protein</fullName>
    </submittedName>
</protein>
<proteinExistence type="predicted"/>
<dbReference type="AlphaFoldDB" id="A0A8H2PWP5"/>
<comment type="caution">
    <text evidence="1">The sequence shown here is derived from an EMBL/GenBank/DDBJ whole genome shotgun (WGS) entry which is preliminary data.</text>
</comment>
<sequence length="83" mass="8955">MQPMREAPRRVPSDKTVAGWHASTCPNPAGVLAFVDGAASSNSCCEKSCIPIYYGSTYWPVSAFVFMHARVVRGIKLKLAPAV</sequence>
<dbReference type="Proteomes" id="UP000316560">
    <property type="component" value="Unassembled WGS sequence"/>
</dbReference>
<reference evidence="1 2" key="1">
    <citation type="submission" date="2019-06" db="EMBL/GenBank/DDBJ databases">
        <title>Sequencing the genomes of 1000 actinobacteria strains.</title>
        <authorList>
            <person name="Klenk H.-P."/>
        </authorList>
    </citation>
    <scope>NUCLEOTIDE SEQUENCE [LARGE SCALE GENOMIC DNA]</scope>
    <source>
        <strain evidence="1 2">DSM 21947</strain>
    </source>
</reference>
<evidence type="ECO:0000313" key="2">
    <source>
        <dbReference type="Proteomes" id="UP000316560"/>
    </source>
</evidence>
<accession>A0A8H2PWP5</accession>
<keyword evidence="2" id="KW-1185">Reference proteome</keyword>
<gene>
    <name evidence="1" type="ORF">FB472_0036</name>
</gene>
<evidence type="ECO:0000313" key="1">
    <source>
        <dbReference type="EMBL" id="TQO18519.1"/>
    </source>
</evidence>